<keyword evidence="2" id="KW-1185">Reference proteome</keyword>
<evidence type="ECO:0000313" key="1">
    <source>
        <dbReference type="EMBL" id="MCS4556725.1"/>
    </source>
</evidence>
<dbReference type="RefSeq" id="WP_238896118.1">
    <property type="nucleotide sequence ID" value="NZ_JAKOGG010000005.1"/>
</dbReference>
<dbReference type="EMBL" id="JAKOGG010000005">
    <property type="protein sequence ID" value="MCS4556725.1"/>
    <property type="molecule type" value="Genomic_DNA"/>
</dbReference>
<organism evidence="1 2">
    <name type="scientific">Shewanella electrica</name>
    <dbReference type="NCBI Taxonomy" id="515560"/>
    <lineage>
        <taxon>Bacteria</taxon>
        <taxon>Pseudomonadati</taxon>
        <taxon>Pseudomonadota</taxon>
        <taxon>Gammaproteobacteria</taxon>
        <taxon>Alteromonadales</taxon>
        <taxon>Shewanellaceae</taxon>
        <taxon>Shewanella</taxon>
    </lineage>
</organism>
<reference evidence="2" key="1">
    <citation type="submission" date="2023-07" db="EMBL/GenBank/DDBJ databases">
        <title>Shewanella mangrovi sp. nov., an acetaldehyde- degrading bacterium isolated from mangrove sediment.</title>
        <authorList>
            <person name="Liu Y."/>
        </authorList>
    </citation>
    <scope>NUCLEOTIDE SEQUENCE [LARGE SCALE GENOMIC DNA]</scope>
    <source>
        <strain evidence="2">C32</strain>
    </source>
</reference>
<comment type="caution">
    <text evidence="1">The sequence shown here is derived from an EMBL/GenBank/DDBJ whole genome shotgun (WGS) entry which is preliminary data.</text>
</comment>
<accession>A0ABT2FM77</accession>
<proteinExistence type="predicted"/>
<dbReference type="InterPro" id="IPR021352">
    <property type="entry name" value="DUF2971"/>
</dbReference>
<dbReference type="Proteomes" id="UP001201549">
    <property type="component" value="Unassembled WGS sequence"/>
</dbReference>
<evidence type="ECO:0000313" key="2">
    <source>
        <dbReference type="Proteomes" id="UP001201549"/>
    </source>
</evidence>
<gene>
    <name evidence="1" type="ORF">L9G74_09755</name>
</gene>
<sequence length="283" mass="32882">MRNHRVFKFRAGNANDLDALFESYVWFAGLSALNDPYEGFASLSNENIDDDFREKYLAAVYSKEPKREITPEKEASKFRKEFQGDSFSEYVDSKTAQIINSYYEEHKNDFKIFSLSLAKEQHEFPAPLNNMLMWSHYANGFKGFCIEFDFEKLKESIETNMEFELGTSQVEYATDGKLPVVNMKTFMQSTIDDSKDSSFEIIDSFTKKEQSWVYENEVRFISTAAGKHKYSADTINAIYVSENAPNWLKQSIMTFAVANNNLKLFLVKLHRSEYKFGFERINA</sequence>
<dbReference type="Pfam" id="PF11185">
    <property type="entry name" value="DUF2971"/>
    <property type="match status" value="1"/>
</dbReference>
<protein>
    <submittedName>
        <fullName evidence="1">DUF2971 domain-containing protein</fullName>
    </submittedName>
</protein>
<name>A0ABT2FM77_9GAMM</name>